<proteinExistence type="inferred from homology"/>
<dbReference type="Gene3D" id="1.10.1740.10">
    <property type="match status" value="1"/>
</dbReference>
<protein>
    <submittedName>
        <fullName evidence="6">RNA polymerase sigma-70 factor</fullName>
    </submittedName>
</protein>
<evidence type="ECO:0000256" key="2">
    <source>
        <dbReference type="ARBA" id="ARBA00023015"/>
    </source>
</evidence>
<dbReference type="InterPro" id="IPR039425">
    <property type="entry name" value="RNA_pol_sigma-70-like"/>
</dbReference>
<gene>
    <name evidence="6" type="ORF">GM920_04305</name>
</gene>
<reference evidence="6 7" key="1">
    <citation type="submission" date="2019-11" db="EMBL/GenBank/DDBJ databases">
        <title>Description of Pedobacter sp. LMG 31462T.</title>
        <authorList>
            <person name="Carlier A."/>
            <person name="Qi S."/>
            <person name="Vandamme P."/>
        </authorList>
    </citation>
    <scope>NUCLEOTIDE SEQUENCE [LARGE SCALE GENOMIC DNA]</scope>
    <source>
        <strain evidence="6 7">LMG 31462</strain>
    </source>
</reference>
<feature type="domain" description="RNA polymerase sigma factor 70 region 4 type 2" evidence="5">
    <location>
        <begin position="157"/>
        <end position="207"/>
    </location>
</feature>
<evidence type="ECO:0000313" key="7">
    <source>
        <dbReference type="Proteomes" id="UP000636110"/>
    </source>
</evidence>
<dbReference type="InterPro" id="IPR013325">
    <property type="entry name" value="RNA_pol_sigma_r2"/>
</dbReference>
<dbReference type="EMBL" id="WNXC01000001">
    <property type="protein sequence ID" value="MBB2148130.1"/>
    <property type="molecule type" value="Genomic_DNA"/>
</dbReference>
<sequence length="232" mass="26899">MGNFMEQASILIIYCQIIYNIEFPELNKNGNSIMAVTPLENEIYILKKIAEGDERSFAELFHWYAKPLAEFVFKLTDSIDITEEIIQDSFIKIWVRRETLTDISNFSGYLYILCRNETFLVLKKMAAKSVVHAAFEKEALTEFALDELDNPADGYRRLIEMAVDKLPEQQQKVYKMSRYDRLKHDEIAKALQLSPETVKKHIQLAVQFIRKDVNGRIDLSVILVLTSAVIIR</sequence>
<dbReference type="InterPro" id="IPR014284">
    <property type="entry name" value="RNA_pol_sigma-70_dom"/>
</dbReference>
<dbReference type="NCBIfam" id="TIGR02985">
    <property type="entry name" value="Sig70_bacteroi1"/>
    <property type="match status" value="1"/>
</dbReference>
<dbReference type="SUPFAM" id="SSF88946">
    <property type="entry name" value="Sigma2 domain of RNA polymerase sigma factors"/>
    <property type="match status" value="1"/>
</dbReference>
<dbReference type="InterPro" id="IPR014327">
    <property type="entry name" value="RNA_pol_sigma70_bacteroid"/>
</dbReference>
<organism evidence="6 7">
    <name type="scientific">Pedobacter gandavensis</name>
    <dbReference type="NCBI Taxonomy" id="2679963"/>
    <lineage>
        <taxon>Bacteria</taxon>
        <taxon>Pseudomonadati</taxon>
        <taxon>Bacteroidota</taxon>
        <taxon>Sphingobacteriia</taxon>
        <taxon>Sphingobacteriales</taxon>
        <taxon>Sphingobacteriaceae</taxon>
        <taxon>Pedobacter</taxon>
    </lineage>
</organism>
<keyword evidence="3" id="KW-0731">Sigma factor</keyword>
<evidence type="ECO:0000259" key="5">
    <source>
        <dbReference type="Pfam" id="PF08281"/>
    </source>
</evidence>
<dbReference type="Pfam" id="PF08281">
    <property type="entry name" value="Sigma70_r4_2"/>
    <property type="match status" value="1"/>
</dbReference>
<dbReference type="InterPro" id="IPR013324">
    <property type="entry name" value="RNA_pol_sigma_r3/r4-like"/>
</dbReference>
<keyword evidence="2" id="KW-0805">Transcription regulation</keyword>
<dbReference type="InterPro" id="IPR036388">
    <property type="entry name" value="WH-like_DNA-bd_sf"/>
</dbReference>
<evidence type="ECO:0000256" key="1">
    <source>
        <dbReference type="ARBA" id="ARBA00010641"/>
    </source>
</evidence>
<evidence type="ECO:0000256" key="4">
    <source>
        <dbReference type="ARBA" id="ARBA00023163"/>
    </source>
</evidence>
<keyword evidence="4" id="KW-0804">Transcription</keyword>
<dbReference type="Proteomes" id="UP000636110">
    <property type="component" value="Unassembled WGS sequence"/>
</dbReference>
<comment type="similarity">
    <text evidence="1">Belongs to the sigma-70 factor family. ECF subfamily.</text>
</comment>
<comment type="caution">
    <text evidence="6">The sequence shown here is derived from an EMBL/GenBank/DDBJ whole genome shotgun (WGS) entry which is preliminary data.</text>
</comment>
<accession>A0ABR6ES95</accession>
<keyword evidence="7" id="KW-1185">Reference proteome</keyword>
<dbReference type="PANTHER" id="PTHR43133">
    <property type="entry name" value="RNA POLYMERASE ECF-TYPE SIGMA FACTO"/>
    <property type="match status" value="1"/>
</dbReference>
<evidence type="ECO:0000313" key="6">
    <source>
        <dbReference type="EMBL" id="MBB2148130.1"/>
    </source>
</evidence>
<dbReference type="PANTHER" id="PTHR43133:SF46">
    <property type="entry name" value="RNA POLYMERASE SIGMA-70 FACTOR ECF SUBFAMILY"/>
    <property type="match status" value="1"/>
</dbReference>
<dbReference type="InterPro" id="IPR013249">
    <property type="entry name" value="RNA_pol_sigma70_r4_t2"/>
</dbReference>
<name>A0ABR6ES95_9SPHI</name>
<evidence type="ECO:0000256" key="3">
    <source>
        <dbReference type="ARBA" id="ARBA00023082"/>
    </source>
</evidence>
<dbReference type="SUPFAM" id="SSF88659">
    <property type="entry name" value="Sigma3 and sigma4 domains of RNA polymerase sigma factors"/>
    <property type="match status" value="1"/>
</dbReference>
<dbReference type="Gene3D" id="1.10.10.10">
    <property type="entry name" value="Winged helix-like DNA-binding domain superfamily/Winged helix DNA-binding domain"/>
    <property type="match status" value="1"/>
</dbReference>
<dbReference type="NCBIfam" id="TIGR02937">
    <property type="entry name" value="sigma70-ECF"/>
    <property type="match status" value="1"/>
</dbReference>